<dbReference type="PROSITE" id="PS51257">
    <property type="entry name" value="PROKAR_LIPOPROTEIN"/>
    <property type="match status" value="1"/>
</dbReference>
<dbReference type="AlphaFoldDB" id="A0AA49GGM2"/>
<feature type="signal peptide" evidence="1">
    <location>
        <begin position="1"/>
        <end position="19"/>
    </location>
</feature>
<accession>A0AA49GGM2</accession>
<dbReference type="SUPFAM" id="SSF48452">
    <property type="entry name" value="TPR-like"/>
    <property type="match status" value="1"/>
</dbReference>
<feature type="chain" id="PRO_5041205412" evidence="1">
    <location>
        <begin position="20"/>
        <end position="542"/>
    </location>
</feature>
<dbReference type="EMBL" id="CP120682">
    <property type="protein sequence ID" value="WKN34207.1"/>
    <property type="molecule type" value="Genomic_DNA"/>
</dbReference>
<evidence type="ECO:0000256" key="1">
    <source>
        <dbReference type="SAM" id="SignalP"/>
    </source>
</evidence>
<sequence>MKYINKIGLCALVSTFLLAGCDTEELHELNINPQAVNEIDVNYLFSSAELGIADGGTASNRYLNWRTNIGLASTAIQQLATPGSISAAGNFYRHNEETASAPFEYTYADQLKNLAELLRQTGEGGYAEGTHINTRNAARILRAFSFQRITDFYGSIPYTEANKGIEGNFFPAYDDQSFIYADMLKELDEASAAISESNPDEGFAAADMIYQGDIAKWKKWGYSLMLRMAMRVSDVAPDIANTYVSKAVAGGVFTSNDDNVWVPMDVGPSEWQDQNGISRAFYPGDGGNQSFLSETLINFLKGADLNSVDDDDPRLMILSGGIARWDAASWTPINTDPLAQRGLPNGRSQSDIDALEGQPVILEETFSRINYLMLDDDDPYMIMNHAEVEFLLAEALERGIGSGISGTAKEHYEAGVKSAMQMYAGNKVDFPRGYDPTLTIDDAEVASYLAQYPYGIYKPALEMIGEQMWVSKFFNWWEAWSDWRRTDFPTLIPFTSDDSPITGGIIPLRLPYPTIEVAANPNFNQASKNNYTSPLWWDGGQE</sequence>
<dbReference type="InterPro" id="IPR041662">
    <property type="entry name" value="SusD-like_2"/>
</dbReference>
<organism evidence="2">
    <name type="scientific">Roseihalotalea indica</name>
    <dbReference type="NCBI Taxonomy" id="2867963"/>
    <lineage>
        <taxon>Bacteria</taxon>
        <taxon>Pseudomonadati</taxon>
        <taxon>Bacteroidota</taxon>
        <taxon>Cytophagia</taxon>
        <taxon>Cytophagales</taxon>
        <taxon>Catalimonadaceae</taxon>
        <taxon>Roseihalotalea</taxon>
    </lineage>
</organism>
<dbReference type="Gene3D" id="1.25.40.390">
    <property type="match status" value="1"/>
</dbReference>
<name>A0AA49GGM2_9BACT</name>
<protein>
    <submittedName>
        <fullName evidence="2">SusD/RagB family nutrient-binding outer membrane lipoprotein</fullName>
    </submittedName>
</protein>
<dbReference type="InterPro" id="IPR011990">
    <property type="entry name" value="TPR-like_helical_dom_sf"/>
</dbReference>
<gene>
    <name evidence="2" type="ORF">K4G66_17655</name>
</gene>
<keyword evidence="2" id="KW-0449">Lipoprotein</keyword>
<proteinExistence type="predicted"/>
<keyword evidence="1" id="KW-0732">Signal</keyword>
<reference evidence="2" key="1">
    <citation type="journal article" date="2023" name="Comput. Struct. Biotechnol. J.">
        <title>Discovery of a novel marine Bacteroidetes with a rich repertoire of carbohydrate-active enzymes.</title>
        <authorList>
            <person name="Chen B."/>
            <person name="Liu G."/>
            <person name="Chen Q."/>
            <person name="Wang H."/>
            <person name="Liu L."/>
            <person name="Tang K."/>
        </authorList>
    </citation>
    <scope>NUCLEOTIDE SEQUENCE</scope>
    <source>
        <strain evidence="2">TK19036</strain>
    </source>
</reference>
<evidence type="ECO:0000313" key="2">
    <source>
        <dbReference type="EMBL" id="WKN34207.1"/>
    </source>
</evidence>
<dbReference type="Pfam" id="PF12771">
    <property type="entry name" value="SusD-like_2"/>
    <property type="match status" value="1"/>
</dbReference>
<reference evidence="2" key="2">
    <citation type="journal article" date="2024" name="Antonie Van Leeuwenhoek">
        <title>Roseihalotalea indica gen. nov., sp. nov., a halophilic Bacteroidetes from mesopelagic Southwest Indian Ocean with higher carbohydrate metabolic potential.</title>
        <authorList>
            <person name="Chen B."/>
            <person name="Zhang M."/>
            <person name="Lin D."/>
            <person name="Ye J."/>
            <person name="Tang K."/>
        </authorList>
    </citation>
    <scope>NUCLEOTIDE SEQUENCE</scope>
    <source>
        <strain evidence="2">TK19036</strain>
    </source>
</reference>